<proteinExistence type="predicted"/>
<reference evidence="1 2" key="1">
    <citation type="submission" date="2019-02" db="EMBL/GenBank/DDBJ databases">
        <title>Deep-cultivation of Planctomycetes and their phenomic and genomic characterization uncovers novel biology.</title>
        <authorList>
            <person name="Wiegand S."/>
            <person name="Jogler M."/>
            <person name="Boedeker C."/>
            <person name="Pinto D."/>
            <person name="Vollmers J."/>
            <person name="Rivas-Marin E."/>
            <person name="Kohn T."/>
            <person name="Peeters S.H."/>
            <person name="Heuer A."/>
            <person name="Rast P."/>
            <person name="Oberbeckmann S."/>
            <person name="Bunk B."/>
            <person name="Jeske O."/>
            <person name="Meyerdierks A."/>
            <person name="Storesund J.E."/>
            <person name="Kallscheuer N."/>
            <person name="Luecker S."/>
            <person name="Lage O.M."/>
            <person name="Pohl T."/>
            <person name="Merkel B.J."/>
            <person name="Hornburger P."/>
            <person name="Mueller R.-W."/>
            <person name="Bruemmer F."/>
            <person name="Labrenz M."/>
            <person name="Spormann A.M."/>
            <person name="Op Den Camp H."/>
            <person name="Overmann J."/>
            <person name="Amann R."/>
            <person name="Jetten M.S.M."/>
            <person name="Mascher T."/>
            <person name="Medema M.H."/>
            <person name="Devos D.P."/>
            <person name="Kaster A.-K."/>
            <person name="Ovreas L."/>
            <person name="Rohde M."/>
            <person name="Galperin M.Y."/>
            <person name="Jogler C."/>
        </authorList>
    </citation>
    <scope>NUCLEOTIDE SEQUENCE [LARGE SCALE GENOMIC DNA]</scope>
    <source>
        <strain evidence="1 2">Mal64</strain>
    </source>
</reference>
<name>A0A5C5ZHU7_9BACT</name>
<dbReference type="AlphaFoldDB" id="A0A5C5ZHU7"/>
<sequence length="72" mass="7870">MALSHRPQVGAAPAARPFALAKLRYDFPALDASKPPAGAPVRNQLLRYILANECERELRGGRGLRTERNGES</sequence>
<accession>A0A5C5ZHU7</accession>
<evidence type="ECO:0000313" key="2">
    <source>
        <dbReference type="Proteomes" id="UP000315440"/>
    </source>
</evidence>
<dbReference type="EMBL" id="SJPQ01000004">
    <property type="protein sequence ID" value="TWT86806.1"/>
    <property type="molecule type" value="Genomic_DNA"/>
</dbReference>
<dbReference type="RefSeq" id="WP_146402892.1">
    <property type="nucleotide sequence ID" value="NZ_SJPQ01000004.1"/>
</dbReference>
<gene>
    <name evidence="1" type="ORF">Mal64_36360</name>
</gene>
<organism evidence="1 2">
    <name type="scientific">Pseudobythopirellula maris</name>
    <dbReference type="NCBI Taxonomy" id="2527991"/>
    <lineage>
        <taxon>Bacteria</taxon>
        <taxon>Pseudomonadati</taxon>
        <taxon>Planctomycetota</taxon>
        <taxon>Planctomycetia</taxon>
        <taxon>Pirellulales</taxon>
        <taxon>Lacipirellulaceae</taxon>
        <taxon>Pseudobythopirellula</taxon>
    </lineage>
</organism>
<evidence type="ECO:0000313" key="1">
    <source>
        <dbReference type="EMBL" id="TWT86806.1"/>
    </source>
</evidence>
<dbReference type="Proteomes" id="UP000315440">
    <property type="component" value="Unassembled WGS sequence"/>
</dbReference>
<keyword evidence="2" id="KW-1185">Reference proteome</keyword>
<protein>
    <submittedName>
        <fullName evidence="1">Uncharacterized protein</fullName>
    </submittedName>
</protein>
<comment type="caution">
    <text evidence="1">The sequence shown here is derived from an EMBL/GenBank/DDBJ whole genome shotgun (WGS) entry which is preliminary data.</text>
</comment>